<feature type="transmembrane region" description="Helical" evidence="1">
    <location>
        <begin position="495"/>
        <end position="513"/>
    </location>
</feature>
<dbReference type="Proteomes" id="UP000198916">
    <property type="component" value="Unassembled WGS sequence"/>
</dbReference>
<sequence>MNNRNYNTYFHTHTISGIIICMVLYVIFFAGSFSFFKAEIAAWQQGESFDTHGQAGFPYAYVLDSLDKQHDLRGRELYLYFYPNSLNTYVYMGPSLDTLRNKQAGESTYFYYNLADKQGRSYEDAYDLGEFLYRLHFLAQLNYVPIPVGYPFGYVLAGLVSFLFLFALITGLLLHWDKIVSNFFLFRPWTKLKTLWTDLHTVLGVIGFPYQLVYAITGIILIVNTVYTAPIAHLLYGGDEEKVYQDLGFEVAVDAEFANKPAAALPDIQRLIEQTQREWTGAALRRMTIKHYGDEHMQLVLQVEADPSRSFSGAGYVVYDVHGKVVKQQSPIGETTYADVMRSVVYRLHYGDYGGLFLKIAYFILGIMGCLIIVSGIVIWLVARDKNNIPLHKRRFNFWLANIFLAVCLSMFPVTAFTFVVVKASAVVNEMLIYQTYFYSWLVLSVYYVIRHDLGRTNRETLLLGAVLSVLVPLANGLYAGNWPWLTWAAGEVDIFFLDMFWMVLAIVTFVGYGKVKGRGV</sequence>
<keyword evidence="1" id="KW-1133">Transmembrane helix</keyword>
<feature type="transmembrane region" description="Helical" evidence="1">
    <location>
        <begin position="12"/>
        <end position="36"/>
    </location>
</feature>
<evidence type="ECO:0000313" key="2">
    <source>
        <dbReference type="EMBL" id="SEL26232.1"/>
    </source>
</evidence>
<dbReference type="PANTHER" id="PTHR34219:SF3">
    <property type="entry name" value="BLL7967 PROTEIN"/>
    <property type="match status" value="1"/>
</dbReference>
<keyword evidence="1" id="KW-0812">Transmembrane</keyword>
<keyword evidence="3" id="KW-1185">Reference proteome</keyword>
<dbReference type="AlphaFoldDB" id="A0A1H7NRU4"/>
<accession>A0A1H7NRU4</accession>
<gene>
    <name evidence="2" type="ORF">SAMN05421740_10483</name>
</gene>
<feature type="transmembrane region" description="Helical" evidence="1">
    <location>
        <begin position="462"/>
        <end position="483"/>
    </location>
</feature>
<keyword evidence="1" id="KW-0472">Membrane</keyword>
<dbReference type="PANTHER" id="PTHR34219">
    <property type="entry name" value="IRON-REGULATED INNER MEMBRANE PROTEIN-RELATED"/>
    <property type="match status" value="1"/>
</dbReference>
<dbReference type="InterPro" id="IPR005625">
    <property type="entry name" value="PepSY-ass_TM"/>
</dbReference>
<dbReference type="EMBL" id="FNZR01000004">
    <property type="protein sequence ID" value="SEL26232.1"/>
    <property type="molecule type" value="Genomic_DNA"/>
</dbReference>
<feature type="transmembrane region" description="Helical" evidence="1">
    <location>
        <begin position="152"/>
        <end position="174"/>
    </location>
</feature>
<dbReference type="STRING" id="332977.SAMN05421740_10483"/>
<reference evidence="3" key="1">
    <citation type="submission" date="2016-10" db="EMBL/GenBank/DDBJ databases">
        <authorList>
            <person name="Varghese N."/>
            <person name="Submissions S."/>
        </authorList>
    </citation>
    <scope>NUCLEOTIDE SEQUENCE [LARGE SCALE GENOMIC DNA]</scope>
    <source>
        <strain evidence="3">Jip14</strain>
    </source>
</reference>
<protein>
    <submittedName>
        <fullName evidence="2">Uncharacterized iron-regulated membrane protein</fullName>
    </submittedName>
</protein>
<name>A0A1H7NRU4_9SPHI</name>
<evidence type="ECO:0000313" key="3">
    <source>
        <dbReference type="Proteomes" id="UP000198916"/>
    </source>
</evidence>
<dbReference type="OrthoDB" id="6307929at2"/>
<feature type="transmembrane region" description="Helical" evidence="1">
    <location>
        <begin position="432"/>
        <end position="450"/>
    </location>
</feature>
<dbReference type="RefSeq" id="WP_090605590.1">
    <property type="nucleotide sequence ID" value="NZ_FNZR01000004.1"/>
</dbReference>
<dbReference type="Pfam" id="PF03929">
    <property type="entry name" value="PepSY_TM"/>
    <property type="match status" value="1"/>
</dbReference>
<proteinExistence type="predicted"/>
<organism evidence="2 3">
    <name type="scientific">Parapedobacter koreensis</name>
    <dbReference type="NCBI Taxonomy" id="332977"/>
    <lineage>
        <taxon>Bacteria</taxon>
        <taxon>Pseudomonadati</taxon>
        <taxon>Bacteroidota</taxon>
        <taxon>Sphingobacteriia</taxon>
        <taxon>Sphingobacteriales</taxon>
        <taxon>Sphingobacteriaceae</taxon>
        <taxon>Parapedobacter</taxon>
    </lineage>
</organism>
<feature type="transmembrane region" description="Helical" evidence="1">
    <location>
        <begin position="360"/>
        <end position="382"/>
    </location>
</feature>
<feature type="transmembrane region" description="Helical" evidence="1">
    <location>
        <begin position="195"/>
        <end position="223"/>
    </location>
</feature>
<feature type="transmembrane region" description="Helical" evidence="1">
    <location>
        <begin position="403"/>
        <end position="426"/>
    </location>
</feature>
<evidence type="ECO:0000256" key="1">
    <source>
        <dbReference type="SAM" id="Phobius"/>
    </source>
</evidence>